<dbReference type="OrthoDB" id="38186at10239"/>
<evidence type="ECO:0000313" key="1">
    <source>
        <dbReference type="EMBL" id="AGB62661.1"/>
    </source>
</evidence>
<organism evidence="1 2">
    <name type="scientific">Bacillus phage phiAGATE</name>
    <dbReference type="NCBI Taxonomy" id="1204533"/>
    <lineage>
        <taxon>Viruses</taxon>
        <taxon>Duplodnaviria</taxon>
        <taxon>Heunggongvirae</taxon>
        <taxon>Uroviricota</taxon>
        <taxon>Caudoviricetes</taxon>
        <taxon>Herelleviridae</taxon>
        <taxon>Bastillevirinae</taxon>
        <taxon>Agatevirus</taxon>
        <taxon>Agatevirus agate</taxon>
    </lineage>
</organism>
<accession>L0LC53</accession>
<keyword evidence="2" id="KW-1185">Reference proteome</keyword>
<dbReference type="RefSeq" id="YP_007349254.1">
    <property type="nucleotide sequence ID" value="NC_020081.2"/>
</dbReference>
<evidence type="ECO:0000313" key="2">
    <source>
        <dbReference type="Proteomes" id="UP000010364"/>
    </source>
</evidence>
<sequence>MIEIKDIEVEPRSVETILQDVVTIKLTRGELIDLLAARVTVSEDELYGSILQGMTSAEVSDILYRSKGVSAEVAADRLEEIITPLHLLNKNKTLFHMRVDTKSSLMIY</sequence>
<dbReference type="KEGG" id="vg:14516196"/>
<dbReference type="Proteomes" id="UP000010364">
    <property type="component" value="Segment"/>
</dbReference>
<proteinExistence type="predicted"/>
<reference evidence="1" key="1">
    <citation type="submission" date="2013-11" db="EMBL/GenBank/DDBJ databases">
        <title>Discovery of phiAGATE novel phage infecting Bacillus pumilus leads to new insights in phylogeny of subfamily Spounavirinae.</title>
        <authorList>
            <person name="Barylski J."/>
            <person name="Nowicki G."/>
            <person name="Gozdzicka-Jozefiak A."/>
        </authorList>
    </citation>
    <scope>NUCLEOTIDE SEQUENCE [LARGE SCALE GENOMIC DNA]</scope>
</reference>
<name>L0LC53_9CAUD</name>
<dbReference type="GeneID" id="14516196"/>
<dbReference type="EMBL" id="JX238501">
    <property type="protein sequence ID" value="AGB62661.1"/>
    <property type="molecule type" value="Genomic_DNA"/>
</dbReference>
<protein>
    <submittedName>
        <fullName evidence="1">Uncharacterized protein</fullName>
    </submittedName>
</protein>